<dbReference type="AlphaFoldDB" id="A0A1G8DVX8"/>
<keyword evidence="7 9" id="KW-0067">ATP-binding</keyword>
<comment type="catalytic activity">
    <reaction evidence="8 9">
        <text>D-gluconate + ATP = 6-phospho-D-gluconate + ADP + H(+)</text>
        <dbReference type="Rhea" id="RHEA:19433"/>
        <dbReference type="ChEBI" id="CHEBI:15378"/>
        <dbReference type="ChEBI" id="CHEBI:18391"/>
        <dbReference type="ChEBI" id="CHEBI:30616"/>
        <dbReference type="ChEBI" id="CHEBI:58759"/>
        <dbReference type="ChEBI" id="CHEBI:456216"/>
        <dbReference type="EC" id="2.7.1.12"/>
    </reaction>
</comment>
<dbReference type="SUPFAM" id="SSF52540">
    <property type="entry name" value="P-loop containing nucleoside triphosphate hydrolases"/>
    <property type="match status" value="1"/>
</dbReference>
<keyword evidence="6 9" id="KW-0418">Kinase</keyword>
<sequence length="166" mass="17440">MRPIVIMGAQGTGKSTVGALLAAALGVPFVDGDDLHPPANKAKMASGTPLDDADRAPWLRDVGARLARGDAPVVACSALKVAYRDLIRGEAPDAVFVHLVGDRDLLASRLAGRDHEYMPSTLLDSQLATLEPLEQREDAVALSIDAAPEAIVASAVTWLTAQPARR</sequence>
<evidence type="ECO:0000256" key="5">
    <source>
        <dbReference type="ARBA" id="ARBA00022741"/>
    </source>
</evidence>
<keyword evidence="4 9" id="KW-0808">Transferase</keyword>
<dbReference type="GO" id="GO:0005737">
    <property type="term" value="C:cytoplasm"/>
    <property type="evidence" value="ECO:0007669"/>
    <property type="project" value="TreeGrafter"/>
</dbReference>
<dbReference type="InterPro" id="IPR031322">
    <property type="entry name" value="Shikimate/glucono_kinase"/>
</dbReference>
<dbReference type="EMBL" id="LT629695">
    <property type="protein sequence ID" value="SDH61876.1"/>
    <property type="molecule type" value="Genomic_DNA"/>
</dbReference>
<dbReference type="InterPro" id="IPR027417">
    <property type="entry name" value="P-loop_NTPase"/>
</dbReference>
<dbReference type="InterPro" id="IPR006001">
    <property type="entry name" value="Therm_gnt_kin"/>
</dbReference>
<evidence type="ECO:0000256" key="7">
    <source>
        <dbReference type="ARBA" id="ARBA00022840"/>
    </source>
</evidence>
<dbReference type="OrthoDB" id="9795716at2"/>
<evidence type="ECO:0000256" key="3">
    <source>
        <dbReference type="ARBA" id="ARBA00012054"/>
    </source>
</evidence>
<dbReference type="GO" id="GO:0005975">
    <property type="term" value="P:carbohydrate metabolic process"/>
    <property type="evidence" value="ECO:0007669"/>
    <property type="project" value="InterPro"/>
</dbReference>
<name>A0A1G8DVX8_9MICO</name>
<dbReference type="PANTHER" id="PTHR43442:SF3">
    <property type="entry name" value="GLUCONOKINASE-RELATED"/>
    <property type="match status" value="1"/>
</dbReference>
<evidence type="ECO:0000256" key="4">
    <source>
        <dbReference type="ARBA" id="ARBA00022679"/>
    </source>
</evidence>
<reference evidence="11" key="1">
    <citation type="submission" date="2016-10" db="EMBL/GenBank/DDBJ databases">
        <authorList>
            <person name="Varghese N."/>
            <person name="Submissions S."/>
        </authorList>
    </citation>
    <scope>NUCLEOTIDE SEQUENCE [LARGE SCALE GENOMIC DNA]</scope>
    <source>
        <strain evidence="11">DSM 22002</strain>
    </source>
</reference>
<evidence type="ECO:0000256" key="6">
    <source>
        <dbReference type="ARBA" id="ARBA00022777"/>
    </source>
</evidence>
<dbReference type="Gene3D" id="3.40.50.300">
    <property type="entry name" value="P-loop containing nucleotide triphosphate hydrolases"/>
    <property type="match status" value="1"/>
</dbReference>
<organism evidence="10 11">
    <name type="scientific">Agrococcus jejuensis</name>
    <dbReference type="NCBI Taxonomy" id="399736"/>
    <lineage>
        <taxon>Bacteria</taxon>
        <taxon>Bacillati</taxon>
        <taxon>Actinomycetota</taxon>
        <taxon>Actinomycetes</taxon>
        <taxon>Micrococcales</taxon>
        <taxon>Microbacteriaceae</taxon>
        <taxon>Agrococcus</taxon>
    </lineage>
</organism>
<evidence type="ECO:0000256" key="9">
    <source>
        <dbReference type="RuleBase" id="RU363066"/>
    </source>
</evidence>
<evidence type="ECO:0000256" key="8">
    <source>
        <dbReference type="ARBA" id="ARBA00048090"/>
    </source>
</evidence>
<protein>
    <recommendedName>
        <fullName evidence="3 9">Gluconokinase</fullName>
        <ecNumber evidence="3 9">2.7.1.12</ecNumber>
    </recommendedName>
</protein>
<dbReference type="EC" id="2.7.1.12" evidence="3 9"/>
<dbReference type="NCBIfam" id="TIGR01313">
    <property type="entry name" value="therm_gnt_kin"/>
    <property type="match status" value="1"/>
</dbReference>
<keyword evidence="11" id="KW-1185">Reference proteome</keyword>
<evidence type="ECO:0000256" key="1">
    <source>
        <dbReference type="ARBA" id="ARBA00004761"/>
    </source>
</evidence>
<keyword evidence="5 9" id="KW-0547">Nucleotide-binding</keyword>
<dbReference type="GO" id="GO:0046316">
    <property type="term" value="F:gluconokinase activity"/>
    <property type="evidence" value="ECO:0007669"/>
    <property type="project" value="UniProtKB-EC"/>
</dbReference>
<dbReference type="Proteomes" id="UP000198822">
    <property type="component" value="Chromosome I"/>
</dbReference>
<dbReference type="GO" id="GO:0005524">
    <property type="term" value="F:ATP binding"/>
    <property type="evidence" value="ECO:0007669"/>
    <property type="project" value="UniProtKB-KW"/>
</dbReference>
<accession>A0A1G8DVX8</accession>
<evidence type="ECO:0000256" key="2">
    <source>
        <dbReference type="ARBA" id="ARBA00008420"/>
    </source>
</evidence>
<gene>
    <name evidence="10" type="ORF">SAMN04489720_1798</name>
</gene>
<dbReference type="STRING" id="399736.SAMN04489720_1798"/>
<dbReference type="CDD" id="cd02021">
    <property type="entry name" value="GntK"/>
    <property type="match status" value="1"/>
</dbReference>
<dbReference type="Pfam" id="PF01202">
    <property type="entry name" value="SKI"/>
    <property type="match status" value="1"/>
</dbReference>
<dbReference type="PANTHER" id="PTHR43442">
    <property type="entry name" value="GLUCONOKINASE-RELATED"/>
    <property type="match status" value="1"/>
</dbReference>
<evidence type="ECO:0000313" key="11">
    <source>
        <dbReference type="Proteomes" id="UP000198822"/>
    </source>
</evidence>
<comment type="pathway">
    <text evidence="1">Carbohydrate acid metabolism.</text>
</comment>
<evidence type="ECO:0000313" key="10">
    <source>
        <dbReference type="EMBL" id="SDH61876.1"/>
    </source>
</evidence>
<dbReference type="RefSeq" id="WP_092504319.1">
    <property type="nucleotide sequence ID" value="NZ_LT629695.1"/>
</dbReference>
<proteinExistence type="inferred from homology"/>
<comment type="similarity">
    <text evidence="2 9">Belongs to the gluconokinase GntK/GntV family.</text>
</comment>